<dbReference type="InterPro" id="IPR032710">
    <property type="entry name" value="NTF2-like_dom_sf"/>
</dbReference>
<name>A0A1M5M1M4_9FLAO</name>
<dbReference type="Proteomes" id="UP000184516">
    <property type="component" value="Unassembled WGS sequence"/>
</dbReference>
<evidence type="ECO:0000259" key="1">
    <source>
        <dbReference type="Pfam" id="PF12680"/>
    </source>
</evidence>
<dbReference type="OrthoDB" id="9814425at2"/>
<dbReference type="AlphaFoldDB" id="A0A1M5M1M4"/>
<reference evidence="3" key="1">
    <citation type="submission" date="2016-11" db="EMBL/GenBank/DDBJ databases">
        <authorList>
            <person name="Varghese N."/>
            <person name="Submissions S."/>
        </authorList>
    </citation>
    <scope>NUCLEOTIDE SEQUENCE [LARGE SCALE GENOMIC DNA]</scope>
    <source>
        <strain evidence="3">DSM 19978</strain>
    </source>
</reference>
<dbReference type="SUPFAM" id="SSF54427">
    <property type="entry name" value="NTF2-like"/>
    <property type="match status" value="1"/>
</dbReference>
<proteinExistence type="predicted"/>
<organism evidence="2 3">
    <name type="scientific">Flavobacterium fluvii</name>
    <dbReference type="NCBI Taxonomy" id="468056"/>
    <lineage>
        <taxon>Bacteria</taxon>
        <taxon>Pseudomonadati</taxon>
        <taxon>Bacteroidota</taxon>
        <taxon>Flavobacteriia</taxon>
        <taxon>Flavobacteriales</taxon>
        <taxon>Flavobacteriaceae</taxon>
        <taxon>Flavobacterium</taxon>
    </lineage>
</organism>
<dbReference type="Pfam" id="PF12680">
    <property type="entry name" value="SnoaL_2"/>
    <property type="match status" value="1"/>
</dbReference>
<dbReference type="InterPro" id="IPR037401">
    <property type="entry name" value="SnoaL-like"/>
</dbReference>
<keyword evidence="3" id="KW-1185">Reference proteome</keyword>
<dbReference type="PROSITE" id="PS51257">
    <property type="entry name" value="PROKAR_LIPOPROTEIN"/>
    <property type="match status" value="1"/>
</dbReference>
<dbReference type="Gene3D" id="3.10.450.50">
    <property type="match status" value="1"/>
</dbReference>
<dbReference type="RefSeq" id="WP_073371267.1">
    <property type="nucleotide sequence ID" value="NZ_FQWB01000006.1"/>
</dbReference>
<sequence length="164" mass="18341">MKITHLIKVVLIALILVTISCKKETEVATEIKSTFNLDEAKAAIETAGQTFVIAMNKGDSIALANCYTTDAKMLGPNQKAIIGRPAILKTFSGWIKEGVPTFTMKTIEIWGNEEMMAAEEEWTFSDKDGKILDSGKSIELFKMEDGKWRLYRDCYNSDLPIPKK</sequence>
<accession>A0A1M5M1M4</accession>
<dbReference type="EMBL" id="FQWB01000006">
    <property type="protein sequence ID" value="SHG71207.1"/>
    <property type="molecule type" value="Genomic_DNA"/>
</dbReference>
<evidence type="ECO:0000313" key="2">
    <source>
        <dbReference type="EMBL" id="SHG71207.1"/>
    </source>
</evidence>
<feature type="domain" description="SnoaL-like" evidence="1">
    <location>
        <begin position="51"/>
        <end position="149"/>
    </location>
</feature>
<gene>
    <name evidence="2" type="ORF">SAMN05443549_10612</name>
</gene>
<evidence type="ECO:0000313" key="3">
    <source>
        <dbReference type="Proteomes" id="UP000184516"/>
    </source>
</evidence>
<protein>
    <recommendedName>
        <fullName evidence="1">SnoaL-like domain-containing protein</fullName>
    </recommendedName>
</protein>